<keyword evidence="9" id="KW-0080">Bacteriocin transport</keyword>
<reference evidence="15" key="1">
    <citation type="journal article" date="2019" name="Int. J. Syst. Evol. Microbiol.">
        <title>The Global Catalogue of Microorganisms (GCM) 10K type strain sequencing project: providing services to taxonomists for standard genome sequencing and annotation.</title>
        <authorList>
            <consortium name="The Broad Institute Genomics Platform"/>
            <consortium name="The Broad Institute Genome Sequencing Center for Infectious Disease"/>
            <person name="Wu L."/>
            <person name="Ma J."/>
        </authorList>
    </citation>
    <scope>NUCLEOTIDE SEQUENCE [LARGE SCALE GENOMIC DNA]</scope>
    <source>
        <strain evidence="15">CCUG 62974</strain>
    </source>
</reference>
<feature type="domain" description="ABC transmembrane type-1" evidence="12">
    <location>
        <begin position="171"/>
        <end position="453"/>
    </location>
</feature>
<evidence type="ECO:0000256" key="6">
    <source>
        <dbReference type="ARBA" id="ARBA00022927"/>
    </source>
</evidence>
<keyword evidence="6" id="KW-0653">Protein transport</keyword>
<protein>
    <submittedName>
        <fullName evidence="14">Peptidase domain-containing ABC transporter</fullName>
    </submittedName>
</protein>
<evidence type="ECO:0000256" key="2">
    <source>
        <dbReference type="ARBA" id="ARBA00022692"/>
    </source>
</evidence>
<dbReference type="InterPro" id="IPR011527">
    <property type="entry name" value="ABC1_TM_dom"/>
</dbReference>
<keyword evidence="4" id="KW-0378">Hydrolase</keyword>
<feature type="transmembrane region" description="Helical" evidence="10">
    <location>
        <begin position="393"/>
        <end position="416"/>
    </location>
</feature>
<evidence type="ECO:0000256" key="3">
    <source>
        <dbReference type="ARBA" id="ARBA00022741"/>
    </source>
</evidence>
<name>A0ABW3DM42_9ACTN</name>
<evidence type="ECO:0000256" key="5">
    <source>
        <dbReference type="ARBA" id="ARBA00022840"/>
    </source>
</evidence>
<dbReference type="InterPro" id="IPR005074">
    <property type="entry name" value="Peptidase_C39"/>
</dbReference>
<comment type="caution">
    <text evidence="14">The sequence shown here is derived from an EMBL/GenBank/DDBJ whole genome shotgun (WGS) entry which is preliminary data.</text>
</comment>
<evidence type="ECO:0000256" key="10">
    <source>
        <dbReference type="SAM" id="Phobius"/>
    </source>
</evidence>
<dbReference type="InterPro" id="IPR027417">
    <property type="entry name" value="P-loop_NTPase"/>
</dbReference>
<gene>
    <name evidence="14" type="ORF">ACFQ08_04450</name>
</gene>
<organism evidence="14 15">
    <name type="scientific">Streptosporangium algeriense</name>
    <dbReference type="NCBI Taxonomy" id="1682748"/>
    <lineage>
        <taxon>Bacteria</taxon>
        <taxon>Bacillati</taxon>
        <taxon>Actinomycetota</taxon>
        <taxon>Actinomycetes</taxon>
        <taxon>Streptosporangiales</taxon>
        <taxon>Streptosporangiaceae</taxon>
        <taxon>Streptosporangium</taxon>
    </lineage>
</organism>
<evidence type="ECO:0000259" key="11">
    <source>
        <dbReference type="PROSITE" id="PS50893"/>
    </source>
</evidence>
<evidence type="ECO:0000313" key="14">
    <source>
        <dbReference type="EMBL" id="MFD0883806.1"/>
    </source>
</evidence>
<dbReference type="Pfam" id="PF00005">
    <property type="entry name" value="ABC_tran"/>
    <property type="match status" value="1"/>
</dbReference>
<keyword evidence="2 10" id="KW-0812">Transmembrane</keyword>
<dbReference type="PROSITE" id="PS50893">
    <property type="entry name" value="ABC_TRANSPORTER_2"/>
    <property type="match status" value="1"/>
</dbReference>
<dbReference type="InterPro" id="IPR003439">
    <property type="entry name" value="ABC_transporter-like_ATP-bd"/>
</dbReference>
<evidence type="ECO:0000259" key="13">
    <source>
        <dbReference type="PROSITE" id="PS50990"/>
    </source>
</evidence>
<dbReference type="Pfam" id="PF00664">
    <property type="entry name" value="ABC_membrane"/>
    <property type="match status" value="1"/>
</dbReference>
<proteinExistence type="predicted"/>
<keyword evidence="6" id="KW-0813">Transport</keyword>
<dbReference type="InterPro" id="IPR039421">
    <property type="entry name" value="Type_1_exporter"/>
</dbReference>
<feature type="transmembrane region" description="Helical" evidence="10">
    <location>
        <begin position="207"/>
        <end position="240"/>
    </location>
</feature>
<feature type="transmembrane region" description="Helical" evidence="10">
    <location>
        <begin position="170"/>
        <end position="195"/>
    </location>
</feature>
<dbReference type="PROSITE" id="PS50929">
    <property type="entry name" value="ABC_TM1F"/>
    <property type="match status" value="1"/>
</dbReference>
<dbReference type="SUPFAM" id="SSF52540">
    <property type="entry name" value="P-loop containing nucleoside triphosphate hydrolases"/>
    <property type="match status" value="1"/>
</dbReference>
<keyword evidence="7 10" id="KW-1133">Transmembrane helix</keyword>
<keyword evidence="3" id="KW-0547">Nucleotide-binding</keyword>
<comment type="subcellular location">
    <subcellularLocation>
        <location evidence="1">Cell membrane</location>
        <topology evidence="1">Multi-pass membrane protein</topology>
    </subcellularLocation>
</comment>
<dbReference type="InterPro" id="IPR003593">
    <property type="entry name" value="AAA+_ATPase"/>
</dbReference>
<feature type="transmembrane region" description="Helical" evidence="10">
    <location>
        <begin position="422"/>
        <end position="452"/>
    </location>
</feature>
<keyword evidence="4" id="KW-0788">Thiol protease</keyword>
<dbReference type="Proteomes" id="UP001597024">
    <property type="component" value="Unassembled WGS sequence"/>
</dbReference>
<dbReference type="PROSITE" id="PS50990">
    <property type="entry name" value="PEPTIDASE_C39"/>
    <property type="match status" value="1"/>
</dbReference>
<sequence>MKVASGRVLRRRRVPTITQVSQTECGLCCCSAVMQYYGRYEDLSAIRGELEAGRDGVSVRRLAMFLRARGMDVKVARFGDVGALETVSSPVILHWEGHHFVVLERFDGRHAELMDPAVGRRRITRAELASSVTGIALLVEPTPRFQVKRKRFLEEWRETRLLADGSRRRMALVVLFSLGGYGAVIGVPALTEWAVDHVHEFSDLGDLGLVCAVIIGVAVAYFGIQLVRVTILSSLVALLGRHLMTSTFGKLLTLPYSFFTTRQAGELLHRLGMVNSIRDMLSSRIAQGILDIGTLLCLTVYLFVVEWRIGLLAVATLLGNAAYLVARRGRVREVVDTELTQLSRSQSIQLDAIVSIPTIKMGGYTEDFVKSWAETYDASLKAMQARMRLQQGWVTGVTTAVQMFGPLVILLVSLYLVNHGHITIGAAIAIQAIAATYYGMAGSVFLTSIEFAEASRYMARLKDILATPSESGGQTLSAPPTASISLEGVSFRYSGHDAAVLRDISFEIPAGAKIALVGKSGSGKSTLGKILCGLYVPSEGTVRYGGQPREVYALESLRRHIGYVPQEVHLHNRTILENLTLGQKASLEQVIEYCETVGILDFLKTLPLGLDTVVSEMGANFSGGQRQRLAIVRALLQRPPILVLDEATASLDSINEGKVSRILAEMGATQVIIAHRLGTVRSADRIYVLDNGRVVEEGTHDELLSSAPIYRSLYQNDIEWPDAVAAPVKSAEAVELA</sequence>
<dbReference type="Gene3D" id="3.90.70.10">
    <property type="entry name" value="Cysteine proteinases"/>
    <property type="match status" value="1"/>
</dbReference>
<dbReference type="PANTHER" id="PTHR24221">
    <property type="entry name" value="ATP-BINDING CASSETTE SUB-FAMILY B"/>
    <property type="match status" value="1"/>
</dbReference>
<dbReference type="SUPFAM" id="SSF90123">
    <property type="entry name" value="ABC transporter transmembrane region"/>
    <property type="match status" value="1"/>
</dbReference>
<dbReference type="EMBL" id="JBHTHX010000076">
    <property type="protein sequence ID" value="MFD0883806.1"/>
    <property type="molecule type" value="Genomic_DNA"/>
</dbReference>
<evidence type="ECO:0000256" key="8">
    <source>
        <dbReference type="ARBA" id="ARBA00023136"/>
    </source>
</evidence>
<keyword evidence="5" id="KW-0067">ATP-binding</keyword>
<dbReference type="PANTHER" id="PTHR24221:SF654">
    <property type="entry name" value="ATP-BINDING CASSETTE SUB-FAMILY B MEMBER 6"/>
    <property type="match status" value="1"/>
</dbReference>
<evidence type="ECO:0000313" key="15">
    <source>
        <dbReference type="Proteomes" id="UP001597024"/>
    </source>
</evidence>
<feature type="transmembrane region" description="Helical" evidence="10">
    <location>
        <begin position="285"/>
        <end position="303"/>
    </location>
</feature>
<accession>A0ABW3DM42</accession>
<feature type="domain" description="Peptidase C39" evidence="13">
    <location>
        <begin position="19"/>
        <end position="139"/>
    </location>
</feature>
<dbReference type="Pfam" id="PF03412">
    <property type="entry name" value="Peptidase_C39"/>
    <property type="match status" value="1"/>
</dbReference>
<evidence type="ECO:0000256" key="7">
    <source>
        <dbReference type="ARBA" id="ARBA00022989"/>
    </source>
</evidence>
<dbReference type="Gene3D" id="1.20.1560.10">
    <property type="entry name" value="ABC transporter type 1, transmembrane domain"/>
    <property type="match status" value="1"/>
</dbReference>
<evidence type="ECO:0000256" key="9">
    <source>
        <dbReference type="ARBA" id="ARBA00043264"/>
    </source>
</evidence>
<dbReference type="SMART" id="SM00382">
    <property type="entry name" value="AAA"/>
    <property type="match status" value="1"/>
</dbReference>
<evidence type="ECO:0000256" key="1">
    <source>
        <dbReference type="ARBA" id="ARBA00004651"/>
    </source>
</evidence>
<dbReference type="PROSITE" id="PS00211">
    <property type="entry name" value="ABC_TRANSPORTER_1"/>
    <property type="match status" value="1"/>
</dbReference>
<feature type="domain" description="ABC transporter" evidence="11">
    <location>
        <begin position="484"/>
        <end position="716"/>
    </location>
</feature>
<evidence type="ECO:0000256" key="4">
    <source>
        <dbReference type="ARBA" id="ARBA00022807"/>
    </source>
</evidence>
<dbReference type="InterPro" id="IPR017871">
    <property type="entry name" value="ABC_transporter-like_CS"/>
</dbReference>
<feature type="transmembrane region" description="Helical" evidence="10">
    <location>
        <begin position="309"/>
        <end position="326"/>
    </location>
</feature>
<keyword evidence="4" id="KW-0645">Protease</keyword>
<keyword evidence="8 10" id="KW-0472">Membrane</keyword>
<dbReference type="Gene3D" id="3.40.50.300">
    <property type="entry name" value="P-loop containing nucleotide triphosphate hydrolases"/>
    <property type="match status" value="1"/>
</dbReference>
<dbReference type="InterPro" id="IPR036640">
    <property type="entry name" value="ABC1_TM_sf"/>
</dbReference>
<evidence type="ECO:0000259" key="12">
    <source>
        <dbReference type="PROSITE" id="PS50929"/>
    </source>
</evidence>
<keyword evidence="15" id="KW-1185">Reference proteome</keyword>